<comment type="caution">
    <text evidence="8">The sequence shown here is derived from an EMBL/GenBank/DDBJ whole genome shotgun (WGS) entry which is preliminary data.</text>
</comment>
<protein>
    <submittedName>
        <fullName evidence="8">Multidrug resistance efflux pump</fullName>
    </submittedName>
</protein>
<keyword evidence="2 5" id="KW-0812">Transmembrane</keyword>
<evidence type="ECO:0000256" key="1">
    <source>
        <dbReference type="ARBA" id="ARBA00009477"/>
    </source>
</evidence>
<evidence type="ECO:0000259" key="6">
    <source>
        <dbReference type="Pfam" id="PF25917"/>
    </source>
</evidence>
<feature type="domain" description="p-hydroxybenzoic acid efflux pump subunit AaeA-like beta-barrel" evidence="7">
    <location>
        <begin position="190"/>
        <end position="285"/>
    </location>
</feature>
<dbReference type="PANTHER" id="PTHR30367">
    <property type="entry name" value="P-HYDROXYBENZOIC ACID EFFLUX PUMP SUBUNIT AAEA-RELATED"/>
    <property type="match status" value="1"/>
</dbReference>
<evidence type="ECO:0000256" key="2">
    <source>
        <dbReference type="ARBA" id="ARBA00022692"/>
    </source>
</evidence>
<accession>A0AAJ1WVH6</accession>
<keyword evidence="3 5" id="KW-1133">Transmembrane helix</keyword>
<comment type="similarity">
    <text evidence="1">Belongs to the membrane fusion protein (MFP) (TC 8.A.1) family.</text>
</comment>
<dbReference type="InterPro" id="IPR058634">
    <property type="entry name" value="AaeA-lik-b-barrel"/>
</dbReference>
<dbReference type="PANTHER" id="PTHR30367:SF12">
    <property type="entry name" value="P-HYDROXYBENZOIC ACID EFFLUX PUMP SUBUNIT AAEA"/>
    <property type="match status" value="1"/>
</dbReference>
<dbReference type="GO" id="GO:0016020">
    <property type="term" value="C:membrane"/>
    <property type="evidence" value="ECO:0007669"/>
    <property type="project" value="InterPro"/>
</dbReference>
<proteinExistence type="inferred from homology"/>
<evidence type="ECO:0000256" key="5">
    <source>
        <dbReference type="SAM" id="Phobius"/>
    </source>
</evidence>
<evidence type="ECO:0000256" key="4">
    <source>
        <dbReference type="ARBA" id="ARBA00023136"/>
    </source>
</evidence>
<feature type="transmembrane region" description="Helical" evidence="5">
    <location>
        <begin position="12"/>
        <end position="31"/>
    </location>
</feature>
<organism evidence="8 9">
    <name type="scientific">Methylobacterium brachiatum</name>
    <dbReference type="NCBI Taxonomy" id="269660"/>
    <lineage>
        <taxon>Bacteria</taxon>
        <taxon>Pseudomonadati</taxon>
        <taxon>Pseudomonadota</taxon>
        <taxon>Alphaproteobacteria</taxon>
        <taxon>Hyphomicrobiales</taxon>
        <taxon>Methylobacteriaceae</taxon>
        <taxon>Methylobacterium</taxon>
    </lineage>
</organism>
<name>A0AAJ1WVH6_9HYPH</name>
<evidence type="ECO:0000313" key="9">
    <source>
        <dbReference type="Proteomes" id="UP001223420"/>
    </source>
</evidence>
<dbReference type="Proteomes" id="UP001223420">
    <property type="component" value="Unassembled WGS sequence"/>
</dbReference>
<dbReference type="NCBIfam" id="TIGR01730">
    <property type="entry name" value="RND_mfp"/>
    <property type="match status" value="1"/>
</dbReference>
<dbReference type="EMBL" id="JAUSWL010000006">
    <property type="protein sequence ID" value="MDQ0544664.1"/>
    <property type="molecule type" value="Genomic_DNA"/>
</dbReference>
<keyword evidence="4 5" id="KW-0472">Membrane</keyword>
<dbReference type="Pfam" id="PF25963">
    <property type="entry name" value="Beta-barrel_AAEA"/>
    <property type="match status" value="1"/>
</dbReference>
<dbReference type="SUPFAM" id="SSF111369">
    <property type="entry name" value="HlyD-like secretion proteins"/>
    <property type="match status" value="1"/>
</dbReference>
<dbReference type="Gene3D" id="1.10.287.470">
    <property type="entry name" value="Helix hairpin bin"/>
    <property type="match status" value="1"/>
</dbReference>
<dbReference type="RefSeq" id="WP_230365568.1">
    <property type="nucleotide sequence ID" value="NZ_JAJALK010000002.1"/>
</dbReference>
<evidence type="ECO:0000256" key="3">
    <source>
        <dbReference type="ARBA" id="ARBA00022989"/>
    </source>
</evidence>
<dbReference type="Gene3D" id="2.40.50.100">
    <property type="match status" value="1"/>
</dbReference>
<dbReference type="InterPro" id="IPR006143">
    <property type="entry name" value="RND_pump_MFP"/>
</dbReference>
<dbReference type="Gene3D" id="2.40.30.170">
    <property type="match status" value="1"/>
</dbReference>
<evidence type="ECO:0000313" key="8">
    <source>
        <dbReference type="EMBL" id="MDQ0544664.1"/>
    </source>
</evidence>
<gene>
    <name evidence="8" type="ORF">QO001_003600</name>
</gene>
<feature type="domain" description="Multidrug resistance protein MdtA-like barrel-sandwich hybrid" evidence="6">
    <location>
        <begin position="45"/>
        <end position="185"/>
    </location>
</feature>
<dbReference type="AlphaFoldDB" id="A0AAJ1WVH6"/>
<dbReference type="InterPro" id="IPR050393">
    <property type="entry name" value="MFP_Efflux_Pump"/>
</dbReference>
<dbReference type="GO" id="GO:0022857">
    <property type="term" value="F:transmembrane transporter activity"/>
    <property type="evidence" value="ECO:0007669"/>
    <property type="project" value="InterPro"/>
</dbReference>
<evidence type="ECO:0000259" key="7">
    <source>
        <dbReference type="Pfam" id="PF25963"/>
    </source>
</evidence>
<dbReference type="Pfam" id="PF25917">
    <property type="entry name" value="BSH_RND"/>
    <property type="match status" value="1"/>
</dbReference>
<dbReference type="InterPro" id="IPR058625">
    <property type="entry name" value="MdtA-like_BSH"/>
</dbReference>
<reference evidence="8" key="1">
    <citation type="submission" date="2023-07" db="EMBL/GenBank/DDBJ databases">
        <title>Genomic Encyclopedia of Type Strains, Phase IV (KMG-IV): sequencing the most valuable type-strain genomes for metagenomic binning, comparative biology and taxonomic classification.</title>
        <authorList>
            <person name="Goeker M."/>
        </authorList>
    </citation>
    <scope>NUCLEOTIDE SEQUENCE</scope>
    <source>
        <strain evidence="8">DSM 19569</strain>
    </source>
</reference>
<sequence>MTVLKRLLRPLLTLAIVAATAMLLTALWRVYMLAPWTRDGRVSAEVVRVTPEVSGTVVDVRVVDNQFVRRGDILYVIDPRRFRLALDTAQAVVLARREDAALKTATARRRSQLSPGVVASETIEQANATAAIARADYDAAIAAAHVAELDLDRTTVRAPLDGYVTNLRMRPGDYATAGLTRVSIIDAEGFWITAYFEETKLSRIAIGARAQIHLMGFEPPISGHVESIGHGIADANEVPDHLGLPSVNPVFAWVRLAQRIPVRIHINTVPPGVTLAAGTTCSVAVGEAAAGYRLLSRLDFWP</sequence>